<name>A0A0R0E1W0_9GAMM</name>
<reference evidence="1 2" key="1">
    <citation type="submission" date="2015-05" db="EMBL/GenBank/DDBJ databases">
        <title>Genome sequencing and analysis of members of genus Stenotrophomonas.</title>
        <authorList>
            <person name="Patil P.P."/>
            <person name="Midha S."/>
            <person name="Patil P.B."/>
        </authorList>
    </citation>
    <scope>NUCLEOTIDE SEQUENCE [LARGE SCALE GENOMIC DNA]</scope>
    <source>
        <strain evidence="1 2">JCM 16244</strain>
    </source>
</reference>
<gene>
    <name evidence="1" type="ORF">ABB34_00420</name>
</gene>
<protein>
    <submittedName>
        <fullName evidence="1">Uncharacterized protein</fullName>
    </submittedName>
</protein>
<sequence>MSLLFTVQQQHAWLVFDGAHVTRSDTRPRLPRAAMAIADFEGAVSSVLALEGSPAHAVALIERRLRSDGMVDGEAKVLIHKTRTVGAGYQTLFTAVPLDTWQQTFAWAEAQPDHCLLIPATSLLFNALKPGQAVVLQSGRQISVLALLKHGMLHRSSLAYSDAPDDLAMTAGALGEQIADDLARGEDNLEPLEVKWCPLLVPNPGEGQPWLDDSLREVFSARSGLTVSTVPVRRVLDNAGNEYRSGAAWMERIAGTAIAVNPSGSRAAYLAEWALPWASAASLVFALVLGALGARWTLSAHEANTRSEAISAQLGELETRIQSLAGKAAMPDHFNDALQFIERARTLQQGIDPVAGMGLVREAAAGQVRILRVRVEEPSPAGAPARAPGAPVVAAPTLRVDAVVDAAHGDAGMQIPTFVERLRRAGFEPVPLDPQASATASRSAGGFFSYLLKRPSAIAPVPAAATGATP</sequence>
<accession>A0A0R0E1W0</accession>
<evidence type="ECO:0000313" key="1">
    <source>
        <dbReference type="EMBL" id="KRG88303.1"/>
    </source>
</evidence>
<dbReference type="STRING" id="659018.ABB34_00420"/>
<keyword evidence="2" id="KW-1185">Reference proteome</keyword>
<evidence type="ECO:0000313" key="2">
    <source>
        <dbReference type="Proteomes" id="UP000050940"/>
    </source>
</evidence>
<dbReference type="EMBL" id="LDJP01000005">
    <property type="protein sequence ID" value="KRG88303.1"/>
    <property type="molecule type" value="Genomic_DNA"/>
</dbReference>
<proteinExistence type="predicted"/>
<dbReference type="Proteomes" id="UP000050940">
    <property type="component" value="Unassembled WGS sequence"/>
</dbReference>
<comment type="caution">
    <text evidence="1">The sequence shown here is derived from an EMBL/GenBank/DDBJ whole genome shotgun (WGS) entry which is preliminary data.</text>
</comment>
<dbReference type="RefSeq" id="WP_057639266.1">
    <property type="nucleotide sequence ID" value="NZ_LDJP01000005.1"/>
</dbReference>
<dbReference type="AlphaFoldDB" id="A0A0R0E1W0"/>
<dbReference type="PATRIC" id="fig|659018.3.peg.1714"/>
<organism evidence="1 2">
    <name type="scientific">Stenotrophomonas daejeonensis</name>
    <dbReference type="NCBI Taxonomy" id="659018"/>
    <lineage>
        <taxon>Bacteria</taxon>
        <taxon>Pseudomonadati</taxon>
        <taxon>Pseudomonadota</taxon>
        <taxon>Gammaproteobacteria</taxon>
        <taxon>Lysobacterales</taxon>
        <taxon>Lysobacteraceae</taxon>
        <taxon>Stenotrophomonas</taxon>
    </lineage>
</organism>
<dbReference type="OrthoDB" id="6034421at2"/>